<feature type="region of interest" description="Disordered" evidence="2">
    <location>
        <begin position="22"/>
        <end position="102"/>
    </location>
</feature>
<feature type="coiled-coil region" evidence="1">
    <location>
        <begin position="424"/>
        <end position="463"/>
    </location>
</feature>
<evidence type="ECO:0008006" key="5">
    <source>
        <dbReference type="Google" id="ProtNLM"/>
    </source>
</evidence>
<feature type="compositionally biased region" description="Low complexity" evidence="2">
    <location>
        <begin position="81"/>
        <end position="102"/>
    </location>
</feature>
<dbReference type="OrthoDB" id="552918at2759"/>
<feature type="coiled-coil region" evidence="1">
    <location>
        <begin position="283"/>
        <end position="314"/>
    </location>
</feature>
<evidence type="ECO:0000256" key="1">
    <source>
        <dbReference type="SAM" id="Coils"/>
    </source>
</evidence>
<feature type="compositionally biased region" description="Low complexity" evidence="2">
    <location>
        <begin position="1110"/>
        <end position="1131"/>
    </location>
</feature>
<keyword evidence="4" id="KW-1185">Reference proteome</keyword>
<name>A0A835YBH1_9CHLO</name>
<organism evidence="3 4">
    <name type="scientific">Edaphochlamys debaryana</name>
    <dbReference type="NCBI Taxonomy" id="47281"/>
    <lineage>
        <taxon>Eukaryota</taxon>
        <taxon>Viridiplantae</taxon>
        <taxon>Chlorophyta</taxon>
        <taxon>core chlorophytes</taxon>
        <taxon>Chlorophyceae</taxon>
        <taxon>CS clade</taxon>
        <taxon>Chlamydomonadales</taxon>
        <taxon>Chlamydomonadales incertae sedis</taxon>
        <taxon>Edaphochlamys</taxon>
    </lineage>
</organism>
<protein>
    <recommendedName>
        <fullName evidence="5">CCT domain-containing protein</fullName>
    </recommendedName>
</protein>
<dbReference type="EMBL" id="JAEHOE010000005">
    <property type="protein sequence ID" value="KAG2499890.1"/>
    <property type="molecule type" value="Genomic_DNA"/>
</dbReference>
<dbReference type="GO" id="GO:0005829">
    <property type="term" value="C:cytosol"/>
    <property type="evidence" value="ECO:0007669"/>
    <property type="project" value="TreeGrafter"/>
</dbReference>
<comment type="caution">
    <text evidence="3">The sequence shown here is derived from an EMBL/GenBank/DDBJ whole genome shotgun (WGS) entry which is preliminary data.</text>
</comment>
<dbReference type="PANTHER" id="PTHR45834:SF3">
    <property type="entry name" value="RHO GUANINE NUCLEOTIDE EXCHANGE FACTOR 3, ISOFORM L"/>
    <property type="match status" value="1"/>
</dbReference>
<accession>A0A835YBH1</accession>
<dbReference type="Proteomes" id="UP000612055">
    <property type="component" value="Unassembled WGS sequence"/>
</dbReference>
<dbReference type="PANTHER" id="PTHR45834">
    <property type="entry name" value="RHO GUANINE NUCLEOTIDE EXCHANGE FACTOR 9-RELATED"/>
    <property type="match status" value="1"/>
</dbReference>
<proteinExistence type="predicted"/>
<feature type="compositionally biased region" description="Polar residues" evidence="2">
    <location>
        <begin position="27"/>
        <end position="58"/>
    </location>
</feature>
<feature type="coiled-coil region" evidence="1">
    <location>
        <begin position="209"/>
        <end position="243"/>
    </location>
</feature>
<keyword evidence="1" id="KW-0175">Coiled coil</keyword>
<evidence type="ECO:0000313" key="4">
    <source>
        <dbReference type="Proteomes" id="UP000612055"/>
    </source>
</evidence>
<feature type="region of interest" description="Disordered" evidence="2">
    <location>
        <begin position="1226"/>
        <end position="1256"/>
    </location>
</feature>
<dbReference type="GO" id="GO:0005085">
    <property type="term" value="F:guanyl-nucleotide exchange factor activity"/>
    <property type="evidence" value="ECO:0007669"/>
    <property type="project" value="TreeGrafter"/>
</dbReference>
<sequence length="1320" mass="135456">MPLATQLSRNMTLDIFDGTTPGCWPATNPSSAAAMGTPQSDASSPQPTAGRNQGTAGSPGSPMPSGLAQAANSWPQANGLACAASQPQSMPSQSMCDRPVSPSADAAEAARAALVVSPFSTCSGTLQASAQQPTHQGQERRSMQGATCKPVCSTQHTSQQSMQRAASQEVMDAVDSMDVAMLLDTFGAPLDQVQEQRKTDMSQSQASNMQHQQQQLQEAQMMMAAAQQDYAQAQQQLALAQAQAQAAGIPANIISQAQAQQQQQQQQQQQAVSISCMPGWPSIAQQAQQQHQLAQQAQQQQAQAQAQAQQQQHQLQMQAAHQRQMQQQASASASMGMGMASSEPMAVPSHRQPGQQHAMRSLSGISCLSGVSSNQNDNLGSARSSNTMLLQSLGEQVAGSTPQALALNALGNVSNLVGGWPPDMQTAQRQLQALQQQHQMQTLQQQQQQAAAMAAQLAAQQQQQQQQQVHLLQRSLTEDLPRTSPINIGFQSGTTAATALAAAAARRDATLRAGLGLGMGAGLSDPGFGGGLRGASLAGSLQHQVSLGTSTGCTLDMAGLSMSSNPNLAAVAAAAAAGSASTNNLAAAANAVNVGVSAYPGGSGGGMAPNMAPSPSAVLPAGGPSVDGAASSFGTAPAATVGSGGSTSVSPSNCNSSFANTLAGSGAPSDRQAVPIPACNGQVMLPGSAPPALGLAAASGPNAAALQASISLNSRGGSCELSEAQLMRLSSDGMGDGTLAGGGGSTSSLAGCGGLGGLGGLAFSTDDVTLVTRIERPDGTVRELEPERAAQLYRYKHKRMLRMRALAEASKKVRTDPRKAAACGQEGSKRGRFTLEGLHEFAAGTHTPSTPVLASTTSLPALCSLPPNACAPSTSAATTMGAPAGSVCTVPAGPGYGNATVSWQLAHGMSVGNHSQPLMQRIDEEGANEGSSAPSSMPQTQAGTEAAAGLNACNVTVGVSAAAGNQMDPVAIARAFIMGGTSVASLSTFSQQQQHHHQQELRRAQSSSVAELARHAAAVAAAAPQLPPAPGSSASALPMLANSLGPNSFGPNSLEPPTQDCVITEDDLAALGFGDLPQFSGGVSGNGNNVSPPFWGKEDMDETAESNNDGSRGSQPSSSGRAQQQQQQQMSLMQAQAQQALQQVQAQAVAQAQAQALQQAQAQAAAFQQAQAQAQALQQAAAIQQAQAQAAAIQQAQAQAVALQQAQAQAQAIQLAQQRMQQALLQQAQAAQRHGKGMMAPPPPPSQLQQQQQAFAQQQQQQQQQQQLQMQQQQQQQQRLSVLDRPIMYGTDRSQFSAAQLSLLDSILTDDFKPAVGGRH</sequence>
<feature type="compositionally biased region" description="Low complexity" evidence="2">
    <location>
        <begin position="314"/>
        <end position="335"/>
    </location>
</feature>
<dbReference type="InterPro" id="IPR053086">
    <property type="entry name" value="RhoGEF_domain"/>
</dbReference>
<evidence type="ECO:0000313" key="3">
    <source>
        <dbReference type="EMBL" id="KAG2499890.1"/>
    </source>
</evidence>
<feature type="region of interest" description="Disordered" evidence="2">
    <location>
        <begin position="314"/>
        <end position="360"/>
    </location>
</feature>
<feature type="region of interest" description="Disordered" evidence="2">
    <location>
        <begin position="988"/>
        <end position="1008"/>
    </location>
</feature>
<gene>
    <name evidence="3" type="ORF">HYH03_002179</name>
</gene>
<feature type="region of interest" description="Disordered" evidence="2">
    <location>
        <begin position="1078"/>
        <end position="1131"/>
    </location>
</feature>
<evidence type="ECO:0000256" key="2">
    <source>
        <dbReference type="SAM" id="MobiDB-lite"/>
    </source>
</evidence>
<feature type="compositionally biased region" description="Low complexity" evidence="2">
    <location>
        <begin position="1247"/>
        <end position="1256"/>
    </location>
</feature>
<reference evidence="3" key="1">
    <citation type="journal article" date="2020" name="bioRxiv">
        <title>Comparative genomics of Chlamydomonas.</title>
        <authorList>
            <person name="Craig R.J."/>
            <person name="Hasan A.R."/>
            <person name="Ness R.W."/>
            <person name="Keightley P.D."/>
        </authorList>
    </citation>
    <scope>NUCLEOTIDE SEQUENCE</scope>
    <source>
        <strain evidence="3">CCAP 11/70</strain>
    </source>
</reference>